<keyword evidence="4" id="KW-0206">Cytoskeleton</keyword>
<evidence type="ECO:0000313" key="10">
    <source>
        <dbReference type="EMBL" id="CAG6754881.1"/>
    </source>
</evidence>
<dbReference type="GO" id="GO:0030427">
    <property type="term" value="C:site of polarized growth"/>
    <property type="evidence" value="ECO:0007669"/>
    <property type="project" value="TreeGrafter"/>
</dbReference>
<dbReference type="CDD" id="cd11282">
    <property type="entry name" value="ADF_coactosin_like"/>
    <property type="match status" value="1"/>
</dbReference>
<evidence type="ECO:0000256" key="2">
    <source>
        <dbReference type="ARBA" id="ARBA00022490"/>
    </source>
</evidence>
<dbReference type="InterPro" id="IPR029006">
    <property type="entry name" value="ADF-H/Gelsolin-like_dom_sf"/>
</dbReference>
<dbReference type="FunFam" id="3.40.20.10:FF:000018">
    <property type="entry name" value="Coactosin-like 1"/>
    <property type="match status" value="1"/>
</dbReference>
<dbReference type="InterPro" id="IPR002108">
    <property type="entry name" value="ADF-H"/>
</dbReference>
<dbReference type="AlphaFoldDB" id="A0A8D9A045"/>
<dbReference type="GO" id="GO:0030864">
    <property type="term" value="C:cortical actin cytoskeleton"/>
    <property type="evidence" value="ECO:0007669"/>
    <property type="project" value="TreeGrafter"/>
</dbReference>
<evidence type="ECO:0000259" key="9">
    <source>
        <dbReference type="PROSITE" id="PS51263"/>
    </source>
</evidence>
<dbReference type="SUPFAM" id="SSF55753">
    <property type="entry name" value="Actin depolymerizing proteins"/>
    <property type="match status" value="1"/>
</dbReference>
<dbReference type="PANTHER" id="PTHR10829">
    <property type="entry name" value="CORTACTIN AND DREBRIN"/>
    <property type="match status" value="1"/>
</dbReference>
<accession>A0A8D9A045</accession>
<keyword evidence="3" id="KW-0009">Actin-binding</keyword>
<dbReference type="EMBL" id="HBUF01046789">
    <property type="protein sequence ID" value="CAG6620014.1"/>
    <property type="molecule type" value="Transcribed_RNA"/>
</dbReference>
<comment type="similarity">
    <text evidence="5">Belongs to the actin-binding proteins ADF family. Coactosin subfamily.</text>
</comment>
<dbReference type="EMBL" id="HBUF01540541">
    <property type="protein sequence ID" value="CAG6754881.1"/>
    <property type="molecule type" value="Transcribed_RNA"/>
</dbReference>
<comment type="subunit">
    <text evidence="7">Interacts with 5-lipoxygenase (ALOX5/5LO) in a calcium-independent manner. Binds to F-actin with a stoichiometry of 1:2.</text>
</comment>
<evidence type="ECO:0000256" key="6">
    <source>
        <dbReference type="ARBA" id="ARBA00058385"/>
    </source>
</evidence>
<dbReference type="Pfam" id="PF00241">
    <property type="entry name" value="Cofilin_ADF"/>
    <property type="match status" value="1"/>
</dbReference>
<feature type="domain" description="ADF-H" evidence="9">
    <location>
        <begin position="33"/>
        <end position="162"/>
    </location>
</feature>
<dbReference type="PROSITE" id="PS51263">
    <property type="entry name" value="ADF_H"/>
    <property type="match status" value="1"/>
</dbReference>
<dbReference type="Gene3D" id="3.40.20.10">
    <property type="entry name" value="Severin"/>
    <property type="match status" value="1"/>
</dbReference>
<organism evidence="10">
    <name type="scientific">Cacopsylla melanoneura</name>
    <dbReference type="NCBI Taxonomy" id="428564"/>
    <lineage>
        <taxon>Eukaryota</taxon>
        <taxon>Metazoa</taxon>
        <taxon>Ecdysozoa</taxon>
        <taxon>Arthropoda</taxon>
        <taxon>Hexapoda</taxon>
        <taxon>Insecta</taxon>
        <taxon>Pterygota</taxon>
        <taxon>Neoptera</taxon>
        <taxon>Paraneoptera</taxon>
        <taxon>Hemiptera</taxon>
        <taxon>Sternorrhyncha</taxon>
        <taxon>Psylloidea</taxon>
        <taxon>Psyllidae</taxon>
        <taxon>Psyllinae</taxon>
        <taxon>Cacopsylla</taxon>
    </lineage>
</organism>
<evidence type="ECO:0000256" key="1">
    <source>
        <dbReference type="ARBA" id="ARBA00004245"/>
    </source>
</evidence>
<evidence type="ECO:0000256" key="8">
    <source>
        <dbReference type="ARBA" id="ARBA00068121"/>
    </source>
</evidence>
<comment type="subcellular location">
    <subcellularLocation>
        <location evidence="1">Cytoplasm</location>
        <location evidence="1">Cytoskeleton</location>
    </subcellularLocation>
</comment>
<dbReference type="GO" id="GO:0051015">
    <property type="term" value="F:actin filament binding"/>
    <property type="evidence" value="ECO:0007669"/>
    <property type="project" value="TreeGrafter"/>
</dbReference>
<evidence type="ECO:0000256" key="4">
    <source>
        <dbReference type="ARBA" id="ARBA00023212"/>
    </source>
</evidence>
<dbReference type="EMBL" id="HBUF01540542">
    <property type="protein sequence ID" value="CAG6754882.1"/>
    <property type="molecule type" value="Transcribed_RNA"/>
</dbReference>
<reference evidence="10" key="1">
    <citation type="submission" date="2021-05" db="EMBL/GenBank/DDBJ databases">
        <authorList>
            <person name="Alioto T."/>
            <person name="Alioto T."/>
            <person name="Gomez Garrido J."/>
        </authorList>
    </citation>
    <scope>NUCLEOTIDE SEQUENCE</scope>
</reference>
<dbReference type="EMBL" id="HBUF01046790">
    <property type="protein sequence ID" value="CAG6620015.1"/>
    <property type="molecule type" value="Transcribed_RNA"/>
</dbReference>
<proteinExistence type="inferred from homology"/>
<evidence type="ECO:0000256" key="7">
    <source>
        <dbReference type="ARBA" id="ARBA00062335"/>
    </source>
</evidence>
<protein>
    <recommendedName>
        <fullName evidence="8">Coactosin-like protein</fullName>
    </recommendedName>
</protein>
<dbReference type="SMART" id="SM00102">
    <property type="entry name" value="ADF"/>
    <property type="match status" value="1"/>
</dbReference>
<comment type="function">
    <text evidence="6">Binds to F-actin in a calcium-independent manner. Has no direct effect on actin depolymerization. Acts as a chaperone for ALOX5 (5LO), influencing both its stability and activity in leukotrienes synthesis.</text>
</comment>
<evidence type="ECO:0000256" key="3">
    <source>
        <dbReference type="ARBA" id="ARBA00023203"/>
    </source>
</evidence>
<dbReference type="GO" id="GO:0005884">
    <property type="term" value="C:actin filament"/>
    <property type="evidence" value="ECO:0007669"/>
    <property type="project" value="TreeGrafter"/>
</dbReference>
<dbReference type="GO" id="GO:0030833">
    <property type="term" value="P:regulation of actin filament polymerization"/>
    <property type="evidence" value="ECO:0007669"/>
    <property type="project" value="TreeGrafter"/>
</dbReference>
<sequence>MSGPYCLEPDLVSIMSDLIDISAPRSPKKCVSPTTIDVKSIKSSYDDVRSDSSLTQWAIFKYNEDSIITCALRGSSFDEFRAQFRPDERSFGYLRMMTGDEMSKRLKFVLITWVGPEVGVIQRAKISIDKALVKSVISNFALELQLENEADLDLDLFQQSLAKCGGANYGTGEKGI</sequence>
<dbReference type="PANTHER" id="PTHR10829:SF29">
    <property type="entry name" value="COACTOSIN-LIKE PROTEIN"/>
    <property type="match status" value="1"/>
</dbReference>
<name>A0A8D9A045_9HEMI</name>
<keyword evidence="2" id="KW-0963">Cytoplasm</keyword>
<evidence type="ECO:0000256" key="5">
    <source>
        <dbReference type="ARBA" id="ARBA00038052"/>
    </source>
</evidence>